<protein>
    <submittedName>
        <fullName evidence="1">Uncharacterized protein</fullName>
    </submittedName>
</protein>
<keyword evidence="2" id="KW-1185">Reference proteome</keyword>
<proteinExistence type="predicted"/>
<evidence type="ECO:0000313" key="2">
    <source>
        <dbReference type="Proteomes" id="UP000728032"/>
    </source>
</evidence>
<dbReference type="Proteomes" id="UP000728032">
    <property type="component" value="Unassembled WGS sequence"/>
</dbReference>
<reference evidence="1" key="1">
    <citation type="submission" date="2020-11" db="EMBL/GenBank/DDBJ databases">
        <authorList>
            <person name="Tran Van P."/>
        </authorList>
    </citation>
    <scope>NUCLEOTIDE SEQUENCE</scope>
</reference>
<name>A0A7R9QNG2_9ACAR</name>
<accession>A0A7R9QNG2</accession>
<dbReference type="EMBL" id="CAJPVJ010004972">
    <property type="protein sequence ID" value="CAG2169098.1"/>
    <property type="molecule type" value="Genomic_DNA"/>
</dbReference>
<dbReference type="AlphaFoldDB" id="A0A7R9QNG2"/>
<sequence>MPYISLSSNSKISDKTIDKFNAYHYRPVSTAYRTQIVTANKHIKDNSYYTWVTLLEFESLNDIVYKTDAMGNRAGVTGQWSLHELNHSEYNKTQEFKILEKRLKVYEKTIHIKPKETTRFNFDFTDNLQLMGDVLRGKAVIFATKQMVNKIKRTFPRYDFKILREKYFYRYSYLLVRKKIPYSAQITTIFERMIETIGGRIGNASRVQIPYIQRKSYEMINLDEF</sequence>
<dbReference type="EMBL" id="OC919797">
    <property type="protein sequence ID" value="CAD7651914.1"/>
    <property type="molecule type" value="Genomic_DNA"/>
</dbReference>
<gene>
    <name evidence="1" type="ORF">ONB1V03_LOCUS8582</name>
</gene>
<evidence type="ECO:0000313" key="1">
    <source>
        <dbReference type="EMBL" id="CAD7651914.1"/>
    </source>
</evidence>
<organism evidence="1">
    <name type="scientific">Oppiella nova</name>
    <dbReference type="NCBI Taxonomy" id="334625"/>
    <lineage>
        <taxon>Eukaryota</taxon>
        <taxon>Metazoa</taxon>
        <taxon>Ecdysozoa</taxon>
        <taxon>Arthropoda</taxon>
        <taxon>Chelicerata</taxon>
        <taxon>Arachnida</taxon>
        <taxon>Acari</taxon>
        <taxon>Acariformes</taxon>
        <taxon>Sarcoptiformes</taxon>
        <taxon>Oribatida</taxon>
        <taxon>Brachypylina</taxon>
        <taxon>Oppioidea</taxon>
        <taxon>Oppiidae</taxon>
        <taxon>Oppiella</taxon>
    </lineage>
</organism>